<proteinExistence type="predicted"/>
<protein>
    <submittedName>
        <fullName evidence="1">Uncharacterized protein</fullName>
    </submittedName>
</protein>
<organism evidence="1 2">
    <name type="scientific">Rhododendron molle</name>
    <name type="common">Chinese azalea</name>
    <name type="synonym">Azalea mollis</name>
    <dbReference type="NCBI Taxonomy" id="49168"/>
    <lineage>
        <taxon>Eukaryota</taxon>
        <taxon>Viridiplantae</taxon>
        <taxon>Streptophyta</taxon>
        <taxon>Embryophyta</taxon>
        <taxon>Tracheophyta</taxon>
        <taxon>Spermatophyta</taxon>
        <taxon>Magnoliopsida</taxon>
        <taxon>eudicotyledons</taxon>
        <taxon>Gunneridae</taxon>
        <taxon>Pentapetalae</taxon>
        <taxon>asterids</taxon>
        <taxon>Ericales</taxon>
        <taxon>Ericaceae</taxon>
        <taxon>Ericoideae</taxon>
        <taxon>Rhodoreae</taxon>
        <taxon>Rhododendron</taxon>
    </lineage>
</organism>
<evidence type="ECO:0000313" key="2">
    <source>
        <dbReference type="Proteomes" id="UP001062846"/>
    </source>
</evidence>
<dbReference type="Proteomes" id="UP001062846">
    <property type="component" value="Chromosome 10"/>
</dbReference>
<comment type="caution">
    <text evidence="1">The sequence shown here is derived from an EMBL/GenBank/DDBJ whole genome shotgun (WGS) entry which is preliminary data.</text>
</comment>
<gene>
    <name evidence="1" type="ORF">RHMOL_Rhmol10G0093300</name>
</gene>
<sequence>MQWIAQMRRVNTTWYPPSVENFPVGRKRSNKTKSLSRHSGLSLPSPLSFSPFKSVLDSPDFKRSLKRVLLKSESLIVDTDGEIKRCDGWSSETEQWNGVITNEEVAGKGQDREAVEDQAGQVAVVDQAGQEAVEDDQRSEDVVEADQMDLVAVVLLGEVGPAVAAVPVVADLVVVGRKEREGVEEEACGESLY</sequence>
<evidence type="ECO:0000313" key="1">
    <source>
        <dbReference type="EMBL" id="KAI8534480.1"/>
    </source>
</evidence>
<name>A0ACC0M0T1_RHOML</name>
<keyword evidence="2" id="KW-1185">Reference proteome</keyword>
<dbReference type="EMBL" id="CM046397">
    <property type="protein sequence ID" value="KAI8534480.1"/>
    <property type="molecule type" value="Genomic_DNA"/>
</dbReference>
<reference evidence="1" key="1">
    <citation type="submission" date="2022-02" db="EMBL/GenBank/DDBJ databases">
        <title>Plant Genome Project.</title>
        <authorList>
            <person name="Zhang R.-G."/>
        </authorList>
    </citation>
    <scope>NUCLEOTIDE SEQUENCE</scope>
    <source>
        <strain evidence="1">AT1</strain>
    </source>
</reference>
<accession>A0ACC0M0T1</accession>